<proteinExistence type="predicted"/>
<sequence length="191" mass="20548">MSRMSYKEDVYIPMEELYRVDTGYRMSGGFNLSIQGLTAGATVPPLAPVSVDKTTRTATLLKRVRVLEAGSAAKTLKVSKFSQVTAGTFLSNGTATLTVASVDTSDKDFDLITAKADTSAFTLGAILYEATDASANKSKGVADYLIYAPTKVEEGATITALARAFEVQTSKLYIPLTEDDKKSLTDRFIFV</sequence>
<accession>A0A8S5RJQ3</accession>
<organism evidence="1">
    <name type="scientific">virus sp. ctDJ83</name>
    <dbReference type="NCBI Taxonomy" id="2827625"/>
    <lineage>
        <taxon>Viruses</taxon>
    </lineage>
</organism>
<evidence type="ECO:0000313" key="1">
    <source>
        <dbReference type="EMBL" id="DAE31322.1"/>
    </source>
</evidence>
<name>A0A8S5RJQ3_9VIRU</name>
<dbReference type="EMBL" id="BK059107">
    <property type="protein sequence ID" value="DAE31322.1"/>
    <property type="molecule type" value="Genomic_DNA"/>
</dbReference>
<reference evidence="1" key="1">
    <citation type="journal article" date="2021" name="Proc. Natl. Acad. Sci. U.S.A.">
        <title>A Catalog of Tens of Thousands of Viruses from Human Metagenomes Reveals Hidden Associations with Chronic Diseases.</title>
        <authorList>
            <person name="Tisza M.J."/>
            <person name="Buck C.B."/>
        </authorList>
    </citation>
    <scope>NUCLEOTIDE SEQUENCE</scope>
    <source>
        <strain evidence="1">CtDJ83</strain>
    </source>
</reference>
<protein>
    <submittedName>
        <fullName evidence="1">Head fiber protein</fullName>
    </submittedName>
</protein>